<evidence type="ECO:0000313" key="2">
    <source>
        <dbReference type="EMBL" id="KAA8628459.1"/>
    </source>
</evidence>
<organism evidence="2 3">
    <name type="scientific">Sordaria macrospora</name>
    <dbReference type="NCBI Taxonomy" id="5147"/>
    <lineage>
        <taxon>Eukaryota</taxon>
        <taxon>Fungi</taxon>
        <taxon>Dikarya</taxon>
        <taxon>Ascomycota</taxon>
        <taxon>Pezizomycotina</taxon>
        <taxon>Sordariomycetes</taxon>
        <taxon>Sordariomycetidae</taxon>
        <taxon>Sordariales</taxon>
        <taxon>Sordariaceae</taxon>
        <taxon>Sordaria</taxon>
    </lineage>
</organism>
<gene>
    <name evidence="2" type="ORF">SMACR_09735</name>
</gene>
<dbReference type="Proteomes" id="UP000433876">
    <property type="component" value="Unassembled WGS sequence"/>
</dbReference>
<feature type="region of interest" description="Disordered" evidence="1">
    <location>
        <begin position="1"/>
        <end position="30"/>
    </location>
</feature>
<sequence length="237" mass="26309">MDLDEFEEFHDSQGGGEQPEGDSSTPSDGLVKGLLKAHHSAIVLTQAPTIGAPSGNAASAATGASADSGQDTSYRRKPLTLPIWDGQPHTFQFYYNKLIKTYNADIKAGVRTDREAAWIEILDTFPLDKKQQLKGFWTAKTASGDDDPVALLDQIRIIFGAYQTRDSVLDKLFTVSLSDDYRTCVAQLQYHAAKYEQASEFKEDHHKYLRGQRNRSRSSNNYYLPALSVGNTQEPQS</sequence>
<name>A0A8S8ZFN9_SORMA</name>
<reference evidence="2 3" key="1">
    <citation type="submission" date="2017-07" db="EMBL/GenBank/DDBJ databases">
        <title>Genome sequence of the Sordaria macrospora wild type strain R19027.</title>
        <authorList>
            <person name="Nowrousian M."/>
            <person name="Teichert I."/>
            <person name="Kueck U."/>
        </authorList>
    </citation>
    <scope>NUCLEOTIDE SEQUENCE [LARGE SCALE GENOMIC DNA]</scope>
    <source>
        <strain evidence="2 3">R19027</strain>
        <tissue evidence="2">Mycelium</tissue>
    </source>
</reference>
<evidence type="ECO:0000256" key="1">
    <source>
        <dbReference type="SAM" id="MobiDB-lite"/>
    </source>
</evidence>
<dbReference type="EMBL" id="NMPR01000182">
    <property type="protein sequence ID" value="KAA8628459.1"/>
    <property type="molecule type" value="Genomic_DNA"/>
</dbReference>
<proteinExistence type="predicted"/>
<comment type="caution">
    <text evidence="2">The sequence shown here is derived from an EMBL/GenBank/DDBJ whole genome shotgun (WGS) entry which is preliminary data.</text>
</comment>
<dbReference type="VEuPathDB" id="FungiDB:SMAC_09735"/>
<feature type="compositionally biased region" description="Low complexity" evidence="1">
    <location>
        <begin position="54"/>
        <end position="69"/>
    </location>
</feature>
<feature type="region of interest" description="Disordered" evidence="1">
    <location>
        <begin position="54"/>
        <end position="73"/>
    </location>
</feature>
<dbReference type="AlphaFoldDB" id="A0A8S8ZFN9"/>
<protein>
    <submittedName>
        <fullName evidence="2">Uncharacterized protein</fullName>
    </submittedName>
</protein>
<feature type="region of interest" description="Disordered" evidence="1">
    <location>
        <begin position="208"/>
        <end position="237"/>
    </location>
</feature>
<evidence type="ECO:0000313" key="3">
    <source>
        <dbReference type="Proteomes" id="UP000433876"/>
    </source>
</evidence>
<accession>A0A8S8ZFN9</accession>